<evidence type="ECO:0000256" key="7">
    <source>
        <dbReference type="ARBA" id="ARBA00023014"/>
    </source>
</evidence>
<dbReference type="PRINTS" id="PR00419">
    <property type="entry name" value="ADXRDTASE"/>
</dbReference>
<evidence type="ECO:0000256" key="1">
    <source>
        <dbReference type="ARBA" id="ARBA00001966"/>
    </source>
</evidence>
<evidence type="ECO:0000256" key="2">
    <source>
        <dbReference type="ARBA" id="ARBA00022485"/>
    </source>
</evidence>
<reference evidence="10 11" key="1">
    <citation type="submission" date="2016-09" db="EMBL/GenBank/DDBJ databases">
        <title>Chromobacterium muskegensis sp. nov., an insecticidal bacterium isolated from Sphagnum bogs.</title>
        <authorList>
            <person name="Sparks M.E."/>
            <person name="Blackburn M.B."/>
            <person name="Gundersen-Rindal D.E."/>
            <person name="Mitchell A."/>
            <person name="Farrar R."/>
            <person name="Kuhar D."/>
        </authorList>
    </citation>
    <scope>NUCLEOTIDE SEQUENCE [LARGE SCALE GENOMIC DNA]</scope>
    <source>
        <strain evidence="10 11">37-2</strain>
    </source>
</reference>
<protein>
    <submittedName>
        <fullName evidence="10">Glutamate synthase</fullName>
    </submittedName>
</protein>
<dbReference type="InterPro" id="IPR009051">
    <property type="entry name" value="Helical_ferredxn"/>
</dbReference>
<keyword evidence="5" id="KW-0560">Oxidoreductase</keyword>
<dbReference type="EMBL" id="MKCS01000001">
    <property type="protein sequence ID" value="OHX13809.1"/>
    <property type="molecule type" value="Genomic_DNA"/>
</dbReference>
<dbReference type="Gene3D" id="3.40.50.720">
    <property type="entry name" value="NAD(P)-binding Rossmann-like Domain"/>
    <property type="match status" value="1"/>
</dbReference>
<accession>A0A1S1X2V4</accession>
<proteinExistence type="predicted"/>
<dbReference type="Gene3D" id="3.50.50.60">
    <property type="entry name" value="FAD/NAD(P)-binding domain"/>
    <property type="match status" value="1"/>
</dbReference>
<dbReference type="AlphaFoldDB" id="A0A1S1X2V4"/>
<dbReference type="SUPFAM" id="SSF51971">
    <property type="entry name" value="Nucleotide-binding domain"/>
    <property type="match status" value="1"/>
</dbReference>
<dbReference type="PANTHER" id="PTHR42783">
    <property type="entry name" value="GLUTAMATE SYNTHASE [NADPH] SMALL CHAIN"/>
    <property type="match status" value="1"/>
</dbReference>
<dbReference type="GO" id="GO:0051539">
    <property type="term" value="F:4 iron, 4 sulfur cluster binding"/>
    <property type="evidence" value="ECO:0007669"/>
    <property type="project" value="UniProtKB-KW"/>
</dbReference>
<dbReference type="OrthoDB" id="9803192at2"/>
<dbReference type="InterPro" id="IPR028261">
    <property type="entry name" value="DPD_II"/>
</dbReference>
<dbReference type="Pfam" id="PF07992">
    <property type="entry name" value="Pyr_redox_2"/>
    <property type="match status" value="1"/>
</dbReference>
<evidence type="ECO:0000259" key="8">
    <source>
        <dbReference type="Pfam" id="PF07992"/>
    </source>
</evidence>
<evidence type="ECO:0000256" key="5">
    <source>
        <dbReference type="ARBA" id="ARBA00023002"/>
    </source>
</evidence>
<comment type="caution">
    <text evidence="10">The sequence shown here is derived from an EMBL/GenBank/DDBJ whole genome shotgun (WGS) entry which is preliminary data.</text>
</comment>
<dbReference type="RefSeq" id="WP_071115806.1">
    <property type="nucleotide sequence ID" value="NZ_MKCS01000001.1"/>
</dbReference>
<evidence type="ECO:0000313" key="11">
    <source>
        <dbReference type="Proteomes" id="UP000180088"/>
    </source>
</evidence>
<dbReference type="FunFam" id="3.50.50.60:FF:000041">
    <property type="entry name" value="Glutamate synthase, small subunit"/>
    <property type="match status" value="1"/>
</dbReference>
<dbReference type="Proteomes" id="UP000180088">
    <property type="component" value="Unassembled WGS sequence"/>
</dbReference>
<dbReference type="SUPFAM" id="SSF46548">
    <property type="entry name" value="alpha-helical ferredoxin"/>
    <property type="match status" value="1"/>
</dbReference>
<dbReference type="GO" id="GO:0016491">
    <property type="term" value="F:oxidoreductase activity"/>
    <property type="evidence" value="ECO:0007669"/>
    <property type="project" value="UniProtKB-KW"/>
</dbReference>
<keyword evidence="6" id="KW-0408">Iron</keyword>
<keyword evidence="3" id="KW-0479">Metal-binding</keyword>
<dbReference type="GO" id="GO:0046872">
    <property type="term" value="F:metal ion binding"/>
    <property type="evidence" value="ECO:0007669"/>
    <property type="project" value="UniProtKB-KW"/>
</dbReference>
<evidence type="ECO:0000259" key="9">
    <source>
        <dbReference type="Pfam" id="PF14691"/>
    </source>
</evidence>
<dbReference type="FunFam" id="1.10.1060.10:FF:000004">
    <property type="entry name" value="Glutamate synthase, small subunit"/>
    <property type="match status" value="1"/>
</dbReference>
<name>A0A1S1X2V4_9NEIS</name>
<sequence length="471" mass="51568">MSDVFQFMKLSRNPGDKIDASVRKIEFKEIYQPLLAVDAADQAGRCLSCGNPYCEWQCPVHNYIPNWLKLVEEGRLFEAAELSHQTNSLPEICGRVCPQDRLCEGACTLDQGGFGAVSIGSIEKYITDEAFKAGWRPDMSKVVWTDKTVGVIGAGPAGLACADVLARNGVKPVVYDRYEEIGGLLTFGIPEFKLEKEVIRRRREIMEGMGVRFVLNTEVGKDISIDKLLKQHDSVFMGMGAYKYMKGGFQGEDSPGVLEALPYLVNNVRQNLGTLPKGEVPVSMRGKRVMVLGGGDTAMDCNRTAIRQGAKRVICAYRRDEANMPGSKREVANAREEGVQFLWNRQPIAIEPMIGGTLAVKLAETRLGPPDAKGRRNAEVAPDSEEIIECDHVIIAFGFQAEAAGWFEAQGIHTAGNGRTLVQAGGKHPYQTDNPKIFAGGDMVRGADLVVRAVFEGRQAAEGILGYFDCV</sequence>
<dbReference type="InterPro" id="IPR036188">
    <property type="entry name" value="FAD/NAD-bd_sf"/>
</dbReference>
<evidence type="ECO:0000313" key="10">
    <source>
        <dbReference type="EMBL" id="OHX13809.1"/>
    </source>
</evidence>
<dbReference type="PANTHER" id="PTHR42783:SF3">
    <property type="entry name" value="GLUTAMATE SYNTHASE [NADPH] SMALL CHAIN-RELATED"/>
    <property type="match status" value="1"/>
</dbReference>
<organism evidence="10 11">
    <name type="scientific">Chromobacterium sphagni</name>
    <dbReference type="NCBI Taxonomy" id="1903179"/>
    <lineage>
        <taxon>Bacteria</taxon>
        <taxon>Pseudomonadati</taxon>
        <taxon>Pseudomonadota</taxon>
        <taxon>Betaproteobacteria</taxon>
        <taxon>Neisseriales</taxon>
        <taxon>Chromobacteriaceae</taxon>
        <taxon>Chromobacterium</taxon>
    </lineage>
</organism>
<dbReference type="Pfam" id="PF14691">
    <property type="entry name" value="Fer4_20"/>
    <property type="match status" value="1"/>
</dbReference>
<evidence type="ECO:0000256" key="6">
    <source>
        <dbReference type="ARBA" id="ARBA00023004"/>
    </source>
</evidence>
<comment type="cofactor">
    <cofactor evidence="1">
        <name>[4Fe-4S] cluster</name>
        <dbReference type="ChEBI" id="CHEBI:49883"/>
    </cofactor>
</comment>
<dbReference type="InterPro" id="IPR006006">
    <property type="entry name" value="GltD-like"/>
</dbReference>
<evidence type="ECO:0000256" key="4">
    <source>
        <dbReference type="ARBA" id="ARBA00022857"/>
    </source>
</evidence>
<evidence type="ECO:0000256" key="3">
    <source>
        <dbReference type="ARBA" id="ARBA00022723"/>
    </source>
</evidence>
<dbReference type="Gene3D" id="1.10.1060.10">
    <property type="entry name" value="Alpha-helical ferredoxin"/>
    <property type="match status" value="1"/>
</dbReference>
<dbReference type="NCBIfam" id="TIGR01318">
    <property type="entry name" value="gltD_gamma_fam"/>
    <property type="match status" value="1"/>
</dbReference>
<keyword evidence="4" id="KW-0521">NADP</keyword>
<feature type="domain" description="FAD/NAD(P)-binding" evidence="8">
    <location>
        <begin position="149"/>
        <end position="457"/>
    </location>
</feature>
<gene>
    <name evidence="10" type="ORF">BI347_10020</name>
</gene>
<keyword evidence="2" id="KW-0004">4Fe-4S</keyword>
<dbReference type="InterPro" id="IPR023753">
    <property type="entry name" value="FAD/NAD-binding_dom"/>
</dbReference>
<feature type="domain" description="Dihydroprymidine dehydrogenase" evidence="9">
    <location>
        <begin position="24"/>
        <end position="134"/>
    </location>
</feature>
<dbReference type="STRING" id="1903179.BI347_10020"/>
<keyword evidence="7" id="KW-0411">Iron-sulfur</keyword>